<evidence type="ECO:0000313" key="1">
    <source>
        <dbReference type="EMBL" id="CCC92815.1"/>
    </source>
</evidence>
<dbReference type="AlphaFoldDB" id="G0UTV1"/>
<accession>G0UTV1</accession>
<gene>
    <name evidence="1" type="ORF">TCIL3000_9_2120</name>
</gene>
<name>G0UTV1_TRYCI</name>
<reference evidence="1" key="1">
    <citation type="journal article" date="2012" name="Proc. Natl. Acad. Sci. U.S.A.">
        <title>Antigenic diversity is generated by distinct evolutionary mechanisms in African trypanosome species.</title>
        <authorList>
            <person name="Jackson A.P."/>
            <person name="Berry A."/>
            <person name="Aslett M."/>
            <person name="Allison H.C."/>
            <person name="Burton P."/>
            <person name="Vavrova-Anderson J."/>
            <person name="Brown R."/>
            <person name="Browne H."/>
            <person name="Corton N."/>
            <person name="Hauser H."/>
            <person name="Gamble J."/>
            <person name="Gilderthorp R."/>
            <person name="Marcello L."/>
            <person name="McQuillan J."/>
            <person name="Otto T.D."/>
            <person name="Quail M.A."/>
            <person name="Sanders M.J."/>
            <person name="van Tonder A."/>
            <person name="Ginger M.L."/>
            <person name="Field M.C."/>
            <person name="Barry J.D."/>
            <person name="Hertz-Fowler C."/>
            <person name="Berriman M."/>
        </authorList>
    </citation>
    <scope>NUCLEOTIDE SEQUENCE</scope>
    <source>
        <strain evidence="1">IL3000</strain>
    </source>
</reference>
<proteinExistence type="predicted"/>
<dbReference type="EMBL" id="HE575322">
    <property type="protein sequence ID" value="CCC92815.1"/>
    <property type="molecule type" value="Genomic_DNA"/>
</dbReference>
<organism evidence="1">
    <name type="scientific">Trypanosoma congolense (strain IL3000)</name>
    <dbReference type="NCBI Taxonomy" id="1068625"/>
    <lineage>
        <taxon>Eukaryota</taxon>
        <taxon>Discoba</taxon>
        <taxon>Euglenozoa</taxon>
        <taxon>Kinetoplastea</taxon>
        <taxon>Metakinetoplastina</taxon>
        <taxon>Trypanosomatida</taxon>
        <taxon>Trypanosomatidae</taxon>
        <taxon>Trypanosoma</taxon>
        <taxon>Nannomonas</taxon>
    </lineage>
</organism>
<sequence>MQTIDCGRWGRGFPSRWVSEAPACKQKHWGPRGNPEMLTSGDWVRWELDGEGSSDRTGDEMCRQSDTALILPSTLPKGLRLSEDIIHLLSVPSPAMSNRNEPRSLKVAQRLSTNQDGLQMFLCRDGNVCTFIVKTMEI</sequence>
<protein>
    <submittedName>
        <fullName evidence="1">Uncharacterized protein</fullName>
    </submittedName>
</protein>